<evidence type="ECO:0000313" key="2">
    <source>
        <dbReference type="EMBL" id="GMN48943.1"/>
    </source>
</evidence>
<evidence type="ECO:0000256" key="1">
    <source>
        <dbReference type="SAM" id="MobiDB-lite"/>
    </source>
</evidence>
<reference evidence="2" key="1">
    <citation type="submission" date="2023-07" db="EMBL/GenBank/DDBJ databases">
        <title>draft genome sequence of fig (Ficus carica).</title>
        <authorList>
            <person name="Takahashi T."/>
            <person name="Nishimura K."/>
        </authorList>
    </citation>
    <scope>NUCLEOTIDE SEQUENCE</scope>
</reference>
<sequence length="68" mass="7225">MELPAAQRWTKVCSSPHPPANLLQRVQGRHSGSAEFTRVGDCGLASAIAGRGKERGESEKKGHSDIGI</sequence>
<proteinExistence type="predicted"/>
<feature type="compositionally biased region" description="Basic and acidic residues" evidence="1">
    <location>
        <begin position="51"/>
        <end position="68"/>
    </location>
</feature>
<organism evidence="2 3">
    <name type="scientific">Ficus carica</name>
    <name type="common">Common fig</name>
    <dbReference type="NCBI Taxonomy" id="3494"/>
    <lineage>
        <taxon>Eukaryota</taxon>
        <taxon>Viridiplantae</taxon>
        <taxon>Streptophyta</taxon>
        <taxon>Embryophyta</taxon>
        <taxon>Tracheophyta</taxon>
        <taxon>Spermatophyta</taxon>
        <taxon>Magnoliopsida</taxon>
        <taxon>eudicotyledons</taxon>
        <taxon>Gunneridae</taxon>
        <taxon>Pentapetalae</taxon>
        <taxon>rosids</taxon>
        <taxon>fabids</taxon>
        <taxon>Rosales</taxon>
        <taxon>Moraceae</taxon>
        <taxon>Ficeae</taxon>
        <taxon>Ficus</taxon>
    </lineage>
</organism>
<dbReference type="AlphaFoldDB" id="A0AA88AME7"/>
<keyword evidence="3" id="KW-1185">Reference proteome</keyword>
<protein>
    <submittedName>
        <fullName evidence="2">Uncharacterized protein</fullName>
    </submittedName>
</protein>
<gene>
    <name evidence="2" type="ORF">TIFTF001_018121</name>
</gene>
<comment type="caution">
    <text evidence="2">The sequence shown here is derived from an EMBL/GenBank/DDBJ whole genome shotgun (WGS) entry which is preliminary data.</text>
</comment>
<evidence type="ECO:0000313" key="3">
    <source>
        <dbReference type="Proteomes" id="UP001187192"/>
    </source>
</evidence>
<name>A0AA88AME7_FICCA</name>
<feature type="region of interest" description="Disordered" evidence="1">
    <location>
        <begin position="49"/>
        <end position="68"/>
    </location>
</feature>
<dbReference type="EMBL" id="BTGU01000029">
    <property type="protein sequence ID" value="GMN48943.1"/>
    <property type="molecule type" value="Genomic_DNA"/>
</dbReference>
<accession>A0AA88AME7</accession>
<dbReference type="Proteomes" id="UP001187192">
    <property type="component" value="Unassembled WGS sequence"/>
</dbReference>